<sequence length="324" mass="33753">MTNIGPLTTVYTPPASCTRSTGWYKSFETTVNDAGETEAVYFDYRGPISIDDCLPPGFNAETRDYYSPGVCPSAYTSACSRPGDFANPSLTKVICCPSGTVSFGCQSNLDVNHKCGYSVSTGEGVLDPLTVIESGSVFITVSTVSEGYIHAFGVEVWSVPEPTTTTTEENASSRTGGDSSTESRERQSSATSTNTPPSDAGGGDGLGTGAVAGIAVGATVSGLVIGALLIFLFMRRRAKAKAQTLGDGRMTPAGALKPDPGHTVPAYYEPVGTQPRSEMAAWPGNGNWSPPEMSATVSHPHELYSGEGRDNTGDGNGGAEHVHR</sequence>
<feature type="transmembrane region" description="Helical" evidence="2">
    <location>
        <begin position="210"/>
        <end position="233"/>
    </location>
</feature>
<evidence type="ECO:0000256" key="2">
    <source>
        <dbReference type="SAM" id="Phobius"/>
    </source>
</evidence>
<dbReference type="Proteomes" id="UP000813385">
    <property type="component" value="Unassembled WGS sequence"/>
</dbReference>
<feature type="region of interest" description="Disordered" evidence="1">
    <location>
        <begin position="160"/>
        <end position="204"/>
    </location>
</feature>
<dbReference type="CDD" id="cd12087">
    <property type="entry name" value="TM_EGFR-like"/>
    <property type="match status" value="1"/>
</dbReference>
<feature type="compositionally biased region" description="Polar residues" evidence="1">
    <location>
        <begin position="188"/>
        <end position="197"/>
    </location>
</feature>
<dbReference type="AlphaFoldDB" id="A0A8K0TQM2"/>
<gene>
    <name evidence="3" type="ORF">B0T11DRAFT_23508</name>
</gene>
<evidence type="ECO:0000313" key="4">
    <source>
        <dbReference type="Proteomes" id="UP000813385"/>
    </source>
</evidence>
<comment type="caution">
    <text evidence="3">The sequence shown here is derived from an EMBL/GenBank/DDBJ whole genome shotgun (WGS) entry which is preliminary data.</text>
</comment>
<dbReference type="EMBL" id="JAGPXD010000001">
    <property type="protein sequence ID" value="KAH7376704.1"/>
    <property type="molecule type" value="Genomic_DNA"/>
</dbReference>
<feature type="compositionally biased region" description="Basic and acidic residues" evidence="1">
    <location>
        <begin position="299"/>
        <end position="312"/>
    </location>
</feature>
<keyword evidence="2" id="KW-0812">Transmembrane</keyword>
<keyword evidence="4" id="KW-1185">Reference proteome</keyword>
<proteinExistence type="predicted"/>
<feature type="compositionally biased region" description="Low complexity" evidence="1">
    <location>
        <begin position="160"/>
        <end position="169"/>
    </location>
</feature>
<feature type="region of interest" description="Disordered" evidence="1">
    <location>
        <begin position="285"/>
        <end position="324"/>
    </location>
</feature>
<organism evidence="3 4">
    <name type="scientific">Plectosphaerella cucumerina</name>
    <dbReference type="NCBI Taxonomy" id="40658"/>
    <lineage>
        <taxon>Eukaryota</taxon>
        <taxon>Fungi</taxon>
        <taxon>Dikarya</taxon>
        <taxon>Ascomycota</taxon>
        <taxon>Pezizomycotina</taxon>
        <taxon>Sordariomycetes</taxon>
        <taxon>Hypocreomycetidae</taxon>
        <taxon>Glomerellales</taxon>
        <taxon>Plectosphaerellaceae</taxon>
        <taxon>Plectosphaerella</taxon>
    </lineage>
</organism>
<evidence type="ECO:0000313" key="3">
    <source>
        <dbReference type="EMBL" id="KAH7376704.1"/>
    </source>
</evidence>
<accession>A0A8K0TQM2</accession>
<feature type="compositionally biased region" description="Polar residues" evidence="1">
    <location>
        <begin position="170"/>
        <end position="180"/>
    </location>
</feature>
<reference evidence="3" key="1">
    <citation type="journal article" date="2021" name="Nat. Commun.">
        <title>Genetic determinants of endophytism in the Arabidopsis root mycobiome.</title>
        <authorList>
            <person name="Mesny F."/>
            <person name="Miyauchi S."/>
            <person name="Thiergart T."/>
            <person name="Pickel B."/>
            <person name="Atanasova L."/>
            <person name="Karlsson M."/>
            <person name="Huettel B."/>
            <person name="Barry K.W."/>
            <person name="Haridas S."/>
            <person name="Chen C."/>
            <person name="Bauer D."/>
            <person name="Andreopoulos W."/>
            <person name="Pangilinan J."/>
            <person name="LaButti K."/>
            <person name="Riley R."/>
            <person name="Lipzen A."/>
            <person name="Clum A."/>
            <person name="Drula E."/>
            <person name="Henrissat B."/>
            <person name="Kohler A."/>
            <person name="Grigoriev I.V."/>
            <person name="Martin F.M."/>
            <person name="Hacquard S."/>
        </authorList>
    </citation>
    <scope>NUCLEOTIDE SEQUENCE</scope>
    <source>
        <strain evidence="3">MPI-CAGE-AT-0016</strain>
    </source>
</reference>
<name>A0A8K0TQM2_9PEZI</name>
<protein>
    <submittedName>
        <fullName evidence="3">Uncharacterized protein</fullName>
    </submittedName>
</protein>
<keyword evidence="2" id="KW-0472">Membrane</keyword>
<keyword evidence="2" id="KW-1133">Transmembrane helix</keyword>
<dbReference type="OrthoDB" id="5429716at2759"/>
<evidence type="ECO:0000256" key="1">
    <source>
        <dbReference type="SAM" id="MobiDB-lite"/>
    </source>
</evidence>